<keyword evidence="8 10" id="KW-0326">Glycosidase</keyword>
<keyword evidence="5" id="KW-0146">Chitin degradation</keyword>
<evidence type="ECO:0000256" key="3">
    <source>
        <dbReference type="ARBA" id="ARBA00022525"/>
    </source>
</evidence>
<dbReference type="EMBL" id="JELW01000141">
    <property type="protein sequence ID" value="EXU94833.1"/>
    <property type="molecule type" value="Genomic_DNA"/>
</dbReference>
<dbReference type="GO" id="GO:0006032">
    <property type="term" value="P:chitin catabolic process"/>
    <property type="evidence" value="ECO:0007669"/>
    <property type="project" value="UniProtKB-KW"/>
</dbReference>
<evidence type="ECO:0000256" key="12">
    <source>
        <dbReference type="SAM" id="SignalP"/>
    </source>
</evidence>
<accession>A0A014N573</accession>
<name>A0A014N573_9HYPO</name>
<protein>
    <submittedName>
        <fullName evidence="14">Chitinase (Glycoside hydrolase family 18)</fullName>
    </submittedName>
</protein>
<keyword evidence="9" id="KW-0624">Polysaccharide degradation</keyword>
<dbReference type="PROSITE" id="PS51910">
    <property type="entry name" value="GH18_2"/>
    <property type="match status" value="1"/>
</dbReference>
<evidence type="ECO:0000256" key="9">
    <source>
        <dbReference type="ARBA" id="ARBA00023326"/>
    </source>
</evidence>
<dbReference type="eggNOG" id="ENOG502S094">
    <property type="taxonomic scope" value="Eukaryota"/>
</dbReference>
<dbReference type="HOGENOM" id="CLU_060983_1_0_1"/>
<dbReference type="PROSITE" id="PS01095">
    <property type="entry name" value="GH18_1"/>
    <property type="match status" value="1"/>
</dbReference>
<dbReference type="GO" id="GO:0008843">
    <property type="term" value="F:endochitinase activity"/>
    <property type="evidence" value="ECO:0007669"/>
    <property type="project" value="UniProtKB-EC"/>
</dbReference>
<dbReference type="SUPFAM" id="SSF51445">
    <property type="entry name" value="(Trans)glycosidases"/>
    <property type="match status" value="1"/>
</dbReference>
<keyword evidence="4 10" id="KW-0378">Hydrolase</keyword>
<feature type="chain" id="PRO_5001472933" evidence="12">
    <location>
        <begin position="18"/>
        <end position="325"/>
    </location>
</feature>
<evidence type="ECO:0000256" key="8">
    <source>
        <dbReference type="ARBA" id="ARBA00023295"/>
    </source>
</evidence>
<evidence type="ECO:0000256" key="2">
    <source>
        <dbReference type="ARBA" id="ARBA00004613"/>
    </source>
</evidence>
<evidence type="ECO:0000256" key="11">
    <source>
        <dbReference type="RuleBase" id="RU004453"/>
    </source>
</evidence>
<comment type="catalytic activity">
    <reaction evidence="1">
        <text>Random endo-hydrolysis of N-acetyl-beta-D-glucosaminide (1-&gt;4)-beta-linkages in chitin and chitodextrins.</text>
        <dbReference type="EC" id="3.2.1.14"/>
    </reaction>
</comment>
<evidence type="ECO:0000256" key="7">
    <source>
        <dbReference type="ARBA" id="ARBA00023277"/>
    </source>
</evidence>
<comment type="subcellular location">
    <subcellularLocation>
        <location evidence="2">Secreted</location>
    </subcellularLocation>
</comment>
<evidence type="ECO:0000256" key="4">
    <source>
        <dbReference type="ARBA" id="ARBA00022801"/>
    </source>
</evidence>
<evidence type="ECO:0000259" key="13">
    <source>
        <dbReference type="PROSITE" id="PS51910"/>
    </source>
</evidence>
<keyword evidence="7" id="KW-0119">Carbohydrate metabolism</keyword>
<organism evidence="14 15">
    <name type="scientific">Metarhizium robertsii</name>
    <dbReference type="NCBI Taxonomy" id="568076"/>
    <lineage>
        <taxon>Eukaryota</taxon>
        <taxon>Fungi</taxon>
        <taxon>Dikarya</taxon>
        <taxon>Ascomycota</taxon>
        <taxon>Pezizomycotina</taxon>
        <taxon>Sordariomycetes</taxon>
        <taxon>Hypocreomycetidae</taxon>
        <taxon>Hypocreales</taxon>
        <taxon>Clavicipitaceae</taxon>
        <taxon>Metarhizium</taxon>
    </lineage>
</organism>
<comment type="similarity">
    <text evidence="11">Belongs to the glycosyl hydrolase 18 family.</text>
</comment>
<dbReference type="Proteomes" id="UP000030151">
    <property type="component" value="Unassembled WGS sequence"/>
</dbReference>
<dbReference type="InterPro" id="IPR017853">
    <property type="entry name" value="GH"/>
</dbReference>
<dbReference type="InterPro" id="IPR001579">
    <property type="entry name" value="Glyco_hydro_18_chit_AS"/>
</dbReference>
<keyword evidence="3" id="KW-0964">Secreted</keyword>
<feature type="signal peptide" evidence="12">
    <location>
        <begin position="1"/>
        <end position="17"/>
    </location>
</feature>
<dbReference type="GO" id="GO:0005576">
    <property type="term" value="C:extracellular region"/>
    <property type="evidence" value="ECO:0007669"/>
    <property type="project" value="UniProtKB-SubCell"/>
</dbReference>
<evidence type="ECO:0000256" key="6">
    <source>
        <dbReference type="ARBA" id="ARBA00023026"/>
    </source>
</evidence>
<proteinExistence type="inferred from homology"/>
<gene>
    <name evidence="14" type="ORF">X797_012086</name>
</gene>
<dbReference type="Pfam" id="PF00704">
    <property type="entry name" value="Glyco_hydro_18"/>
    <property type="match status" value="1"/>
</dbReference>
<sequence length="325" mass="36255">MFRSLYLLAILIPLSLASPIVEVVYTIPILPRLVVYFQTTHDSNGAPISMLPLIKDKSIALTHIIISSFHVQKNREIHLNDFPPSDPMFYTLWNETRIMKEAGVKVMGMIGGAAPGSFTSETLDGDEDVFEKYYTQIREVIFRYELDGLDIDVEQPMSQDGIERLIDKIHCDFGSGFIITLAPVASALKNGGNLSGLDYKLLEYRKGCKISFYNCQFYGGFGTMSSTKDYHDIVTNGFKASRVVAGQLSSGTLTYDRLGQLNINTTIVSLREKYGRIGGIMGWEYGLSVTRGMDEPWRWAQAMTQILRPKFLSSRATADQLGGGI</sequence>
<evidence type="ECO:0000256" key="5">
    <source>
        <dbReference type="ARBA" id="ARBA00023024"/>
    </source>
</evidence>
<feature type="domain" description="GH18" evidence="13">
    <location>
        <begin position="31"/>
        <end position="310"/>
    </location>
</feature>
<evidence type="ECO:0000313" key="14">
    <source>
        <dbReference type="EMBL" id="EXU94833.1"/>
    </source>
</evidence>
<dbReference type="InterPro" id="IPR001223">
    <property type="entry name" value="Glyco_hydro18_cat"/>
</dbReference>
<dbReference type="GO" id="GO:0000272">
    <property type="term" value="P:polysaccharide catabolic process"/>
    <property type="evidence" value="ECO:0007669"/>
    <property type="project" value="UniProtKB-KW"/>
</dbReference>
<keyword evidence="6" id="KW-0843">Virulence</keyword>
<evidence type="ECO:0000256" key="1">
    <source>
        <dbReference type="ARBA" id="ARBA00000822"/>
    </source>
</evidence>
<dbReference type="AlphaFoldDB" id="A0A014N573"/>
<comment type="caution">
    <text evidence="14">The sequence shown here is derived from an EMBL/GenBank/DDBJ whole genome shotgun (WGS) entry which is preliminary data.</text>
</comment>
<evidence type="ECO:0000313" key="15">
    <source>
        <dbReference type="Proteomes" id="UP000030151"/>
    </source>
</evidence>
<evidence type="ECO:0000256" key="10">
    <source>
        <dbReference type="RuleBase" id="RU000489"/>
    </source>
</evidence>
<keyword evidence="12" id="KW-0732">Signal</keyword>
<dbReference type="Gene3D" id="3.20.20.80">
    <property type="entry name" value="Glycosidases"/>
    <property type="match status" value="1"/>
</dbReference>
<reference evidence="14 15" key="1">
    <citation type="submission" date="2014-02" db="EMBL/GenBank/DDBJ databases">
        <title>The genome sequence of the entomopathogenic fungus Metarhizium robertsii ARSEF 2575.</title>
        <authorList>
            <person name="Giuliano Garisto Donzelli B."/>
            <person name="Roe B.A."/>
            <person name="Macmil S.L."/>
            <person name="Krasnoff S.B."/>
            <person name="Gibson D.M."/>
        </authorList>
    </citation>
    <scope>NUCLEOTIDE SEQUENCE [LARGE SCALE GENOMIC DNA]</scope>
    <source>
        <strain evidence="14 15">ARSEF 2575</strain>
    </source>
</reference>